<feature type="transmembrane region" description="Helical" evidence="1">
    <location>
        <begin position="138"/>
        <end position="161"/>
    </location>
</feature>
<comment type="caution">
    <text evidence="2">The sequence shown here is derived from an EMBL/GenBank/DDBJ whole genome shotgun (WGS) entry which is preliminary data.</text>
</comment>
<feature type="transmembrane region" description="Helical" evidence="1">
    <location>
        <begin position="101"/>
        <end position="126"/>
    </location>
</feature>
<dbReference type="AlphaFoldDB" id="A0A3N0DPI8"/>
<dbReference type="Proteomes" id="UP000277094">
    <property type="component" value="Unassembled WGS sequence"/>
</dbReference>
<dbReference type="RefSeq" id="WP_123235131.1">
    <property type="nucleotide sequence ID" value="NZ_RJSG01000003.1"/>
</dbReference>
<dbReference type="EMBL" id="RJSG01000003">
    <property type="protein sequence ID" value="RNL77545.1"/>
    <property type="molecule type" value="Genomic_DNA"/>
</dbReference>
<evidence type="ECO:0000313" key="3">
    <source>
        <dbReference type="Proteomes" id="UP000277094"/>
    </source>
</evidence>
<keyword evidence="3" id="KW-1185">Reference proteome</keyword>
<gene>
    <name evidence="2" type="ORF">EFL95_16145</name>
</gene>
<keyword evidence="1" id="KW-1133">Transmembrane helix</keyword>
<protein>
    <recommendedName>
        <fullName evidence="4">ABC transporter permease</fullName>
    </recommendedName>
</protein>
<evidence type="ECO:0000313" key="2">
    <source>
        <dbReference type="EMBL" id="RNL77545.1"/>
    </source>
</evidence>
<organism evidence="2 3">
    <name type="scientific">Nocardioides marmorisolisilvae</name>
    <dbReference type="NCBI Taxonomy" id="1542737"/>
    <lineage>
        <taxon>Bacteria</taxon>
        <taxon>Bacillati</taxon>
        <taxon>Actinomycetota</taxon>
        <taxon>Actinomycetes</taxon>
        <taxon>Propionibacteriales</taxon>
        <taxon>Nocardioidaceae</taxon>
        <taxon>Nocardioides</taxon>
    </lineage>
</organism>
<reference evidence="2 3" key="1">
    <citation type="submission" date="2018-11" db="EMBL/GenBank/DDBJ databases">
        <authorList>
            <person name="Li F."/>
        </authorList>
    </citation>
    <scope>NUCLEOTIDE SEQUENCE [LARGE SCALE GENOMIC DNA]</scope>
    <source>
        <strain evidence="2 3">KIS18-7</strain>
    </source>
</reference>
<evidence type="ECO:0000256" key="1">
    <source>
        <dbReference type="SAM" id="Phobius"/>
    </source>
</evidence>
<sequence>MSRFTDAVAAELVKVRTVRGLVVGAVLATLALPLTSLLVVTSGGLGEQDTLTSGAATGTVVGLLAFGAWGASVAGSEYVHRTITVSLAAVPHRPTLLLAKLAAAGAIAAVGGAAAALLSVLLVHSAAPPHTHHLGNPWSLVGIVLAFVAVTVVGVAVGVLVRSSTASIAVVAAAVLLPKAAAGLLGGLQPWVVGASPGTVVTQLVHGGQLADDQTFPGGTALALLSMLAVATAVGSVSALAFGRRDG</sequence>
<proteinExistence type="predicted"/>
<name>A0A3N0DPI8_9ACTN</name>
<keyword evidence="1" id="KW-0472">Membrane</keyword>
<accession>A0A3N0DPI8</accession>
<keyword evidence="1" id="KW-0812">Transmembrane</keyword>
<feature type="transmembrane region" description="Helical" evidence="1">
    <location>
        <begin position="221"/>
        <end position="242"/>
    </location>
</feature>
<evidence type="ECO:0008006" key="4">
    <source>
        <dbReference type="Google" id="ProtNLM"/>
    </source>
</evidence>
<feature type="transmembrane region" description="Helical" evidence="1">
    <location>
        <begin position="60"/>
        <end position="80"/>
    </location>
</feature>
<feature type="transmembrane region" description="Helical" evidence="1">
    <location>
        <begin position="168"/>
        <end position="188"/>
    </location>
</feature>
<feature type="transmembrane region" description="Helical" evidence="1">
    <location>
        <begin position="21"/>
        <end position="40"/>
    </location>
</feature>